<keyword evidence="1" id="KW-0812">Transmembrane</keyword>
<dbReference type="WBParaSite" id="SMUV_0000948901-mRNA-1">
    <property type="protein sequence ID" value="SMUV_0000948901-mRNA-1"/>
    <property type="gene ID" value="SMUV_0000948901"/>
</dbReference>
<feature type="transmembrane region" description="Helical" evidence="1">
    <location>
        <begin position="66"/>
        <end position="87"/>
    </location>
</feature>
<accession>A0A158R652</accession>
<keyword evidence="2" id="KW-1185">Reference proteome</keyword>
<sequence>MPQYAPWYLTRKFPVFCDPCIPAYLSIFSVKKCILITGVLLFGTGIMILLGLLLVCIAVACSTLVGALLPVGLLLIILGILLFHCGWAAHLLDDDRAVEVSVKPVEAPIDPELEIFQSACREPKPEIKQGYWQFEEKAAWQTVANPYPIQLVILIDLPDLQL</sequence>
<organism evidence="2 3">
    <name type="scientific">Syphacia muris</name>
    <dbReference type="NCBI Taxonomy" id="451379"/>
    <lineage>
        <taxon>Eukaryota</taxon>
        <taxon>Metazoa</taxon>
        <taxon>Ecdysozoa</taxon>
        <taxon>Nematoda</taxon>
        <taxon>Chromadorea</taxon>
        <taxon>Rhabditida</taxon>
        <taxon>Spirurina</taxon>
        <taxon>Oxyuridomorpha</taxon>
        <taxon>Oxyuroidea</taxon>
        <taxon>Oxyuridae</taxon>
        <taxon>Syphacia</taxon>
    </lineage>
</organism>
<proteinExistence type="predicted"/>
<keyword evidence="1" id="KW-1133">Transmembrane helix</keyword>
<feature type="transmembrane region" description="Helical" evidence="1">
    <location>
        <begin position="34"/>
        <end position="60"/>
    </location>
</feature>
<reference evidence="3" key="1">
    <citation type="submission" date="2016-04" db="UniProtKB">
        <authorList>
            <consortium name="WormBaseParasite"/>
        </authorList>
    </citation>
    <scope>IDENTIFICATION</scope>
</reference>
<evidence type="ECO:0000313" key="2">
    <source>
        <dbReference type="Proteomes" id="UP000046393"/>
    </source>
</evidence>
<dbReference type="Proteomes" id="UP000046393">
    <property type="component" value="Unplaced"/>
</dbReference>
<name>A0A158R652_9BILA</name>
<protein>
    <submittedName>
        <fullName evidence="3">Palmitoyltransferase</fullName>
    </submittedName>
</protein>
<evidence type="ECO:0000256" key="1">
    <source>
        <dbReference type="SAM" id="Phobius"/>
    </source>
</evidence>
<dbReference type="AlphaFoldDB" id="A0A158R652"/>
<keyword evidence="1" id="KW-0472">Membrane</keyword>
<evidence type="ECO:0000313" key="3">
    <source>
        <dbReference type="WBParaSite" id="SMUV_0000948901-mRNA-1"/>
    </source>
</evidence>